<feature type="transmembrane region" description="Helical" evidence="1">
    <location>
        <begin position="29"/>
        <end position="46"/>
    </location>
</feature>
<keyword evidence="1" id="KW-0472">Membrane</keyword>
<keyword evidence="1" id="KW-0812">Transmembrane</keyword>
<sequence length="76" mass="7973">MLALPAIPLLALACVPLVGWGLRRAPVMAPWLAALPAALFLLVLTTPDGAMFSLPWIPTLGVELSASTACRAFSRC</sequence>
<gene>
    <name evidence="2" type="ORF">GXW74_23140</name>
</gene>
<name>A0A9X9XI64_9PROT</name>
<keyword evidence="3" id="KW-1185">Reference proteome</keyword>
<organism evidence="2 3">
    <name type="scientific">Neoroseomonas eburnea</name>
    <dbReference type="NCBI Taxonomy" id="1346889"/>
    <lineage>
        <taxon>Bacteria</taxon>
        <taxon>Pseudomonadati</taxon>
        <taxon>Pseudomonadota</taxon>
        <taxon>Alphaproteobacteria</taxon>
        <taxon>Acetobacterales</taxon>
        <taxon>Acetobacteraceae</taxon>
        <taxon>Neoroseomonas</taxon>
    </lineage>
</organism>
<keyword evidence="1" id="KW-1133">Transmembrane helix</keyword>
<evidence type="ECO:0000313" key="2">
    <source>
        <dbReference type="EMBL" id="MBR0683400.1"/>
    </source>
</evidence>
<comment type="caution">
    <text evidence="2">The sequence shown here is derived from an EMBL/GenBank/DDBJ whole genome shotgun (WGS) entry which is preliminary data.</text>
</comment>
<dbReference type="Proteomes" id="UP001138709">
    <property type="component" value="Unassembled WGS sequence"/>
</dbReference>
<evidence type="ECO:0000256" key="1">
    <source>
        <dbReference type="SAM" id="Phobius"/>
    </source>
</evidence>
<accession>A0A9X9XI64</accession>
<reference evidence="2" key="2">
    <citation type="journal article" date="2021" name="Syst. Appl. Microbiol.">
        <title>Roseomonas hellenica sp. nov., isolated from roots of wild-growing Alkanna tinctoria.</title>
        <authorList>
            <person name="Rat A."/>
            <person name="Naranjo H.D."/>
            <person name="Lebbe L."/>
            <person name="Cnockaert M."/>
            <person name="Krigas N."/>
            <person name="Grigoriadou K."/>
            <person name="Maloupa E."/>
            <person name="Willems A."/>
        </authorList>
    </citation>
    <scope>NUCLEOTIDE SEQUENCE</scope>
    <source>
        <strain evidence="2">LMG 31228</strain>
    </source>
</reference>
<dbReference type="EMBL" id="JAAEDL010000031">
    <property type="protein sequence ID" value="MBR0683400.1"/>
    <property type="molecule type" value="Genomic_DNA"/>
</dbReference>
<proteinExistence type="predicted"/>
<dbReference type="RefSeq" id="WP_211848970.1">
    <property type="nucleotide sequence ID" value="NZ_JAAEDL010000031.1"/>
</dbReference>
<dbReference type="AlphaFoldDB" id="A0A9X9XI64"/>
<reference evidence="2" key="1">
    <citation type="submission" date="2020-01" db="EMBL/GenBank/DDBJ databases">
        <authorList>
            <person name="Rat A."/>
        </authorList>
    </citation>
    <scope>NUCLEOTIDE SEQUENCE</scope>
    <source>
        <strain evidence="2">LMG 31228</strain>
    </source>
</reference>
<protein>
    <submittedName>
        <fullName evidence="2">Uncharacterized protein</fullName>
    </submittedName>
</protein>
<evidence type="ECO:0000313" key="3">
    <source>
        <dbReference type="Proteomes" id="UP001138709"/>
    </source>
</evidence>